<dbReference type="GO" id="GO:0000160">
    <property type="term" value="P:phosphorelay signal transduction system"/>
    <property type="evidence" value="ECO:0007669"/>
    <property type="project" value="UniProtKB-KW"/>
</dbReference>
<keyword evidence="2" id="KW-0597">Phosphoprotein</keyword>
<dbReference type="InterPro" id="IPR043150">
    <property type="entry name" value="Phytochrome_PHY_sf"/>
</dbReference>
<sequence>MKEMNIDELALQCEKEALHHSGAIQPFGALLRLDTDDNLITHASENLPSIAGIESSQMLEQSIDSYDWLREGLSRLSDKYGKPFFWERAVKLRDWLDVAMIRTENGVLVEIERNELPDVHYDIQYYRQQLIKPIRESNELEAYHQMILEVLNVVTGLSRIMVYRFHPDWSGEVIAELAASGLGSYMGLRYPASDIPAIARNLYLLNPIRSIPDIKAQPIPIIGLGDQPVDLSRTDLRSVSPMHIQYLENMGVAASLSLPIKLNGQLWGLIAGHHHAPLKLSRYQRHLCIELVASYNLGLTNYFNGNRLKTLDNLERKAKQLLNKIFVSGNPLDNIDDNQREIMAFFQADGFAAIFDQDVISVGSTPDMNDMAAIDAWFGRQTDEVVSYEKLCDIFPDYPLLLAIVSGMLAIKIDLGRRGNFRFFWFRKEEKQEIPWAGNPNKPILEKADAIVLSPRRSFEKWVEVRSGYSLPWTDQDKLLATKFRKIMLHWL</sequence>
<dbReference type="Pfam" id="PF01590">
    <property type="entry name" value="GAF"/>
    <property type="match status" value="1"/>
</dbReference>
<keyword evidence="8" id="KW-0157">Chromophore</keyword>
<dbReference type="Gene3D" id="3.30.450.40">
    <property type="match status" value="1"/>
</dbReference>
<keyword evidence="13" id="KW-1185">Reference proteome</keyword>
<dbReference type="PROSITE" id="PS50046">
    <property type="entry name" value="PHYTOCHROME_2"/>
    <property type="match status" value="1"/>
</dbReference>
<keyword evidence="9" id="KW-0902">Two-component regulatory system</keyword>
<dbReference type="GO" id="GO:0006355">
    <property type="term" value="P:regulation of DNA-templated transcription"/>
    <property type="evidence" value="ECO:0007669"/>
    <property type="project" value="InterPro"/>
</dbReference>
<dbReference type="STRING" id="675511.GCA_000341735_01554"/>
<evidence type="ECO:0000256" key="9">
    <source>
        <dbReference type="ARBA" id="ARBA00023012"/>
    </source>
</evidence>
<dbReference type="EMBL" id="CP035467">
    <property type="protein sequence ID" value="QCW82084.1"/>
    <property type="molecule type" value="Genomic_DNA"/>
</dbReference>
<dbReference type="AlphaFoldDB" id="A0A4P9ULH3"/>
<dbReference type="OrthoDB" id="9808408at2"/>
<dbReference type="RefSeq" id="WP_017840111.1">
    <property type="nucleotide sequence ID" value="NZ_CP035467.1"/>
</dbReference>
<keyword evidence="10" id="KW-0675">Receptor</keyword>
<keyword evidence="3" id="KW-0716">Sensory transduction</keyword>
<keyword evidence="4" id="KW-0808">Transferase</keyword>
<keyword evidence="6" id="KW-0418">Kinase</keyword>
<evidence type="ECO:0000256" key="5">
    <source>
        <dbReference type="ARBA" id="ARBA00022741"/>
    </source>
</evidence>
<evidence type="ECO:0000256" key="1">
    <source>
        <dbReference type="ARBA" id="ARBA00022543"/>
    </source>
</evidence>
<dbReference type="GO" id="GO:0016301">
    <property type="term" value="F:kinase activity"/>
    <property type="evidence" value="ECO:0007669"/>
    <property type="project" value="UniProtKB-KW"/>
</dbReference>
<dbReference type="SUPFAM" id="SSF55781">
    <property type="entry name" value="GAF domain-like"/>
    <property type="match status" value="2"/>
</dbReference>
<dbReference type="InterPro" id="IPR001294">
    <property type="entry name" value="Phytochrome"/>
</dbReference>
<dbReference type="GO" id="GO:0005524">
    <property type="term" value="F:ATP binding"/>
    <property type="evidence" value="ECO:0007669"/>
    <property type="project" value="UniProtKB-KW"/>
</dbReference>
<reference evidence="13" key="1">
    <citation type="journal article" date="2019" name="J. Bacteriol.">
        <title>A Mutagenic Screen Identifies a TonB-Dependent Receptor Required for the Lanthanide Metal Switch in the Type I Methanotroph 'Methylotuvimicrobium buryatense' 5GB1C.</title>
        <authorList>
            <person name="Groom J.D."/>
            <person name="Ford S.M."/>
            <person name="Pesesky M.W."/>
            <person name="Lidstrom M.E."/>
        </authorList>
    </citation>
    <scope>NUCLEOTIDE SEQUENCE [LARGE SCALE GENOMIC DNA]</scope>
    <source>
        <strain evidence="13">5GB1C</strain>
    </source>
</reference>
<evidence type="ECO:0000313" key="13">
    <source>
        <dbReference type="Proteomes" id="UP000305881"/>
    </source>
</evidence>
<keyword evidence="1" id="KW-0600">Photoreceptor protein</keyword>
<gene>
    <name evidence="12" type="ORF">EQU24_07360</name>
</gene>
<dbReference type="InterPro" id="IPR013515">
    <property type="entry name" value="Phytochrome_cen-reg"/>
</dbReference>
<dbReference type="SUPFAM" id="SSF55785">
    <property type="entry name" value="PYP-like sensor domain (PAS domain)"/>
    <property type="match status" value="1"/>
</dbReference>
<dbReference type="InterPro" id="IPR003018">
    <property type="entry name" value="GAF"/>
</dbReference>
<dbReference type="KEGG" id="mbur:EQU24_07360"/>
<keyword evidence="5" id="KW-0547">Nucleotide-binding</keyword>
<dbReference type="InterPro" id="IPR029016">
    <property type="entry name" value="GAF-like_dom_sf"/>
</dbReference>
<dbReference type="Gene3D" id="3.30.450.20">
    <property type="entry name" value="PAS domain"/>
    <property type="match status" value="1"/>
</dbReference>
<dbReference type="GO" id="GO:0009584">
    <property type="term" value="P:detection of visible light"/>
    <property type="evidence" value="ECO:0007669"/>
    <property type="project" value="InterPro"/>
</dbReference>
<evidence type="ECO:0000313" key="12">
    <source>
        <dbReference type="EMBL" id="QCW82084.1"/>
    </source>
</evidence>
<keyword evidence="7" id="KW-0067">ATP-binding</keyword>
<dbReference type="Pfam" id="PF00360">
    <property type="entry name" value="PHY"/>
    <property type="match status" value="1"/>
</dbReference>
<dbReference type="Pfam" id="PF08446">
    <property type="entry name" value="PAS_2"/>
    <property type="match status" value="1"/>
</dbReference>
<protein>
    <submittedName>
        <fullName evidence="12">GAF domain-containing protein</fullName>
    </submittedName>
</protein>
<dbReference type="InterPro" id="IPR013654">
    <property type="entry name" value="PAS_2"/>
</dbReference>
<dbReference type="InterPro" id="IPR016132">
    <property type="entry name" value="Phyto_chromo_attachment"/>
</dbReference>
<evidence type="ECO:0000256" key="4">
    <source>
        <dbReference type="ARBA" id="ARBA00022679"/>
    </source>
</evidence>
<dbReference type="Proteomes" id="UP000305881">
    <property type="component" value="Chromosome"/>
</dbReference>
<evidence type="ECO:0000256" key="8">
    <source>
        <dbReference type="ARBA" id="ARBA00022991"/>
    </source>
</evidence>
<evidence type="ECO:0000259" key="11">
    <source>
        <dbReference type="PROSITE" id="PS50046"/>
    </source>
</evidence>
<name>A0A4P9ULH3_METBY</name>
<evidence type="ECO:0000256" key="3">
    <source>
        <dbReference type="ARBA" id="ARBA00022606"/>
    </source>
</evidence>
<dbReference type="GO" id="GO:0009881">
    <property type="term" value="F:photoreceptor activity"/>
    <property type="evidence" value="ECO:0007669"/>
    <property type="project" value="UniProtKB-KW"/>
</dbReference>
<organism evidence="12 13">
    <name type="scientific">Methylotuvimicrobium buryatense</name>
    <name type="common">Methylomicrobium buryatense</name>
    <dbReference type="NCBI Taxonomy" id="95641"/>
    <lineage>
        <taxon>Bacteria</taxon>
        <taxon>Pseudomonadati</taxon>
        <taxon>Pseudomonadota</taxon>
        <taxon>Gammaproteobacteria</taxon>
        <taxon>Methylococcales</taxon>
        <taxon>Methylococcaceae</taxon>
        <taxon>Methylotuvimicrobium</taxon>
    </lineage>
</organism>
<feature type="domain" description="Phytochrome chromophore attachment site" evidence="11">
    <location>
        <begin position="139"/>
        <end position="294"/>
    </location>
</feature>
<accession>A0A4P9ULH3</accession>
<evidence type="ECO:0000256" key="2">
    <source>
        <dbReference type="ARBA" id="ARBA00022553"/>
    </source>
</evidence>
<dbReference type="PRINTS" id="PR01033">
    <property type="entry name" value="PHYTOCHROME"/>
</dbReference>
<evidence type="ECO:0000256" key="10">
    <source>
        <dbReference type="ARBA" id="ARBA00023170"/>
    </source>
</evidence>
<proteinExistence type="predicted"/>
<dbReference type="PANTHER" id="PTHR43065:SF10">
    <property type="entry name" value="PEROXIDE STRESS-ACTIVATED HISTIDINE KINASE MAK3"/>
    <property type="match status" value="1"/>
</dbReference>
<evidence type="ECO:0000256" key="7">
    <source>
        <dbReference type="ARBA" id="ARBA00022840"/>
    </source>
</evidence>
<dbReference type="InterPro" id="IPR035965">
    <property type="entry name" value="PAS-like_dom_sf"/>
</dbReference>
<dbReference type="Gene3D" id="3.30.450.270">
    <property type="match status" value="1"/>
</dbReference>
<evidence type="ECO:0000256" key="6">
    <source>
        <dbReference type="ARBA" id="ARBA00022777"/>
    </source>
</evidence>
<dbReference type="PANTHER" id="PTHR43065">
    <property type="entry name" value="SENSOR HISTIDINE KINASE"/>
    <property type="match status" value="1"/>
</dbReference>